<accession>A0ABR1R8Y7</accession>
<evidence type="ECO:0000313" key="4">
    <source>
        <dbReference type="Proteomes" id="UP001396898"/>
    </source>
</evidence>
<name>A0ABR1R8Y7_9PEZI</name>
<sequence length="84" mass="8637">MYASQILTIFTLALAVTASPLLPRVDRSHDGIYGPGGKLADLDGTPVDGKEVDRSGDGIYGPGGKIAELDGTPVDRRAAGEVAL</sequence>
<feature type="chain" id="PRO_5047128340" evidence="2">
    <location>
        <begin position="19"/>
        <end position="84"/>
    </location>
</feature>
<reference evidence="3 4" key="1">
    <citation type="submission" date="2023-01" db="EMBL/GenBank/DDBJ databases">
        <title>Analysis of 21 Apiospora genomes using comparative genomics revels a genus with tremendous synthesis potential of carbohydrate active enzymes and secondary metabolites.</title>
        <authorList>
            <person name="Sorensen T."/>
        </authorList>
    </citation>
    <scope>NUCLEOTIDE SEQUENCE [LARGE SCALE GENOMIC DNA]</scope>
    <source>
        <strain evidence="3 4">CBS 20057</strain>
    </source>
</reference>
<evidence type="ECO:0000256" key="2">
    <source>
        <dbReference type="SAM" id="SignalP"/>
    </source>
</evidence>
<organism evidence="3 4">
    <name type="scientific">Apiospora marii</name>
    <dbReference type="NCBI Taxonomy" id="335849"/>
    <lineage>
        <taxon>Eukaryota</taxon>
        <taxon>Fungi</taxon>
        <taxon>Dikarya</taxon>
        <taxon>Ascomycota</taxon>
        <taxon>Pezizomycotina</taxon>
        <taxon>Sordariomycetes</taxon>
        <taxon>Xylariomycetidae</taxon>
        <taxon>Amphisphaeriales</taxon>
        <taxon>Apiosporaceae</taxon>
        <taxon>Apiospora</taxon>
    </lineage>
</organism>
<evidence type="ECO:0000256" key="1">
    <source>
        <dbReference type="SAM" id="MobiDB-lite"/>
    </source>
</evidence>
<gene>
    <name evidence="3" type="ORF">PG991_013766</name>
</gene>
<keyword evidence="2" id="KW-0732">Signal</keyword>
<feature type="signal peptide" evidence="2">
    <location>
        <begin position="1"/>
        <end position="18"/>
    </location>
</feature>
<feature type="region of interest" description="Disordered" evidence="1">
    <location>
        <begin position="36"/>
        <end position="57"/>
    </location>
</feature>
<comment type="caution">
    <text evidence="3">The sequence shown here is derived from an EMBL/GenBank/DDBJ whole genome shotgun (WGS) entry which is preliminary data.</text>
</comment>
<proteinExistence type="predicted"/>
<dbReference type="EMBL" id="JAQQWI010000018">
    <property type="protein sequence ID" value="KAK8001544.1"/>
    <property type="molecule type" value="Genomic_DNA"/>
</dbReference>
<dbReference type="Proteomes" id="UP001396898">
    <property type="component" value="Unassembled WGS sequence"/>
</dbReference>
<keyword evidence="4" id="KW-1185">Reference proteome</keyword>
<evidence type="ECO:0000313" key="3">
    <source>
        <dbReference type="EMBL" id="KAK8001544.1"/>
    </source>
</evidence>
<protein>
    <submittedName>
        <fullName evidence="3">Uncharacterized protein</fullName>
    </submittedName>
</protein>